<dbReference type="AlphaFoldDB" id="A0A0G0USM1"/>
<proteinExistence type="predicted"/>
<reference evidence="1 2" key="1">
    <citation type="journal article" date="2015" name="Nature">
        <title>rRNA introns, odd ribosomes, and small enigmatic genomes across a large radiation of phyla.</title>
        <authorList>
            <person name="Brown C.T."/>
            <person name="Hug L.A."/>
            <person name="Thomas B.C."/>
            <person name="Sharon I."/>
            <person name="Castelle C.J."/>
            <person name="Singh A."/>
            <person name="Wilkins M.J."/>
            <person name="Williams K.H."/>
            <person name="Banfield J.F."/>
        </authorList>
    </citation>
    <scope>NUCLEOTIDE SEQUENCE [LARGE SCALE GENOMIC DNA]</scope>
</reference>
<accession>A0A0G0USM1</accession>
<feature type="non-terminal residue" evidence="1">
    <location>
        <position position="61"/>
    </location>
</feature>
<dbReference type="Proteomes" id="UP000034613">
    <property type="component" value="Unassembled WGS sequence"/>
</dbReference>
<gene>
    <name evidence="1" type="ORF">UU03_C0024G0001</name>
</gene>
<evidence type="ECO:0000313" key="2">
    <source>
        <dbReference type="Proteomes" id="UP000034613"/>
    </source>
</evidence>
<comment type="caution">
    <text evidence="1">The sequence shown here is derived from an EMBL/GenBank/DDBJ whole genome shotgun (WGS) entry which is preliminary data.</text>
</comment>
<protein>
    <submittedName>
        <fullName evidence="1">Uncharacterized protein</fullName>
    </submittedName>
</protein>
<dbReference type="EMBL" id="LBZB01000024">
    <property type="protein sequence ID" value="KKR62620.1"/>
    <property type="molecule type" value="Genomic_DNA"/>
</dbReference>
<sequence length="61" mass="6930">MLKKLLTSIIILTTLLVSLFSPFVDTVKAEGEWWKPSFQDWYSKVNSGGSEEIFGERYTAA</sequence>
<organism evidence="1 2">
    <name type="scientific">Candidatus Woesebacteria bacterium GW2011_GWA1_40_45</name>
    <dbReference type="NCBI Taxonomy" id="1618554"/>
    <lineage>
        <taxon>Bacteria</taxon>
        <taxon>Candidatus Woeseibacteriota</taxon>
    </lineage>
</organism>
<evidence type="ECO:0000313" key="1">
    <source>
        <dbReference type="EMBL" id="KKR62620.1"/>
    </source>
</evidence>
<name>A0A0G0USM1_9BACT</name>